<dbReference type="Proteomes" id="UP001215598">
    <property type="component" value="Unassembled WGS sequence"/>
</dbReference>
<dbReference type="Gene3D" id="3.30.710.10">
    <property type="entry name" value="Potassium Channel Kv1.1, Chain A"/>
    <property type="match status" value="1"/>
</dbReference>
<dbReference type="AlphaFoldDB" id="A0AAD7N4L6"/>
<reference evidence="2" key="1">
    <citation type="submission" date="2023-03" db="EMBL/GenBank/DDBJ databases">
        <title>Massive genome expansion in bonnet fungi (Mycena s.s.) driven by repeated elements and novel gene families across ecological guilds.</title>
        <authorList>
            <consortium name="Lawrence Berkeley National Laboratory"/>
            <person name="Harder C.B."/>
            <person name="Miyauchi S."/>
            <person name="Viragh M."/>
            <person name="Kuo A."/>
            <person name="Thoen E."/>
            <person name="Andreopoulos B."/>
            <person name="Lu D."/>
            <person name="Skrede I."/>
            <person name="Drula E."/>
            <person name="Henrissat B."/>
            <person name="Morin E."/>
            <person name="Kohler A."/>
            <person name="Barry K."/>
            <person name="LaButti K."/>
            <person name="Morin E."/>
            <person name="Salamov A."/>
            <person name="Lipzen A."/>
            <person name="Mereny Z."/>
            <person name="Hegedus B."/>
            <person name="Baldrian P."/>
            <person name="Stursova M."/>
            <person name="Weitz H."/>
            <person name="Taylor A."/>
            <person name="Grigoriev I.V."/>
            <person name="Nagy L.G."/>
            <person name="Martin F."/>
            <person name="Kauserud H."/>
        </authorList>
    </citation>
    <scope>NUCLEOTIDE SEQUENCE</scope>
    <source>
        <strain evidence="2">CBHHK182m</strain>
    </source>
</reference>
<evidence type="ECO:0000313" key="2">
    <source>
        <dbReference type="EMBL" id="KAJ7744157.1"/>
    </source>
</evidence>
<gene>
    <name evidence="2" type="ORF">B0H16DRAFT_1560366</name>
</gene>
<evidence type="ECO:0008006" key="4">
    <source>
        <dbReference type="Google" id="ProtNLM"/>
    </source>
</evidence>
<dbReference type="InterPro" id="IPR011333">
    <property type="entry name" value="SKP1/BTB/POZ_sf"/>
</dbReference>
<evidence type="ECO:0000313" key="3">
    <source>
        <dbReference type="Proteomes" id="UP001215598"/>
    </source>
</evidence>
<keyword evidence="3" id="KW-1185">Reference proteome</keyword>
<feature type="compositionally biased region" description="Acidic residues" evidence="1">
    <location>
        <begin position="246"/>
        <end position="258"/>
    </location>
</feature>
<protein>
    <recommendedName>
        <fullName evidence="4">BTB domain-containing protein</fullName>
    </recommendedName>
</protein>
<proteinExistence type="predicted"/>
<feature type="region of interest" description="Disordered" evidence="1">
    <location>
        <begin position="233"/>
        <end position="284"/>
    </location>
</feature>
<comment type="caution">
    <text evidence="2">The sequence shown here is derived from an EMBL/GenBank/DDBJ whole genome shotgun (WGS) entry which is preliminary data.</text>
</comment>
<evidence type="ECO:0000256" key="1">
    <source>
        <dbReference type="SAM" id="MobiDB-lite"/>
    </source>
</evidence>
<accession>A0AAD7N4L6</accession>
<name>A0AAD7N4L6_9AGAR</name>
<sequence>MEKRGEHWGPAGVASTFEIVLPEGDALNIIYAGATLHTDVCGFGWRFASVIDIQRAPRPVLLGEDGNHIPSWTISLFFDPYFMRGAEFGIISIGTKVEHLIPDKANAVIPARYHLPNAGHNLHALGVFVHPSSASTPNITFTVAFSPSLGLALPRSLARESQLKSVLKESLTGKDLLDMKFYAFSRFGSGVATHPLPLFAKVSLLTGFPEDLDNLLDGGGFSESSIVNLDIHTPEDSQFDGYGYDSDSDFESDEEQEPEALSSGGVSSDGEHKNSRAKSPPNNSIGVEKYLRRGRIVVLKDTAYRTWKALLYYLYTRQINFAPLRSENCLGLETEDPQCLAKSMYRLADKLGLEELKSSALQYIRSRLSEDNILQEVFSSFTSMYPTLQTLEIKFLTSNFTPKVTENLKQMTKEIC</sequence>
<organism evidence="2 3">
    <name type="scientific">Mycena metata</name>
    <dbReference type="NCBI Taxonomy" id="1033252"/>
    <lineage>
        <taxon>Eukaryota</taxon>
        <taxon>Fungi</taxon>
        <taxon>Dikarya</taxon>
        <taxon>Basidiomycota</taxon>
        <taxon>Agaricomycotina</taxon>
        <taxon>Agaricomycetes</taxon>
        <taxon>Agaricomycetidae</taxon>
        <taxon>Agaricales</taxon>
        <taxon>Marasmiineae</taxon>
        <taxon>Mycenaceae</taxon>
        <taxon>Mycena</taxon>
    </lineage>
</organism>
<dbReference type="EMBL" id="JARKIB010000088">
    <property type="protein sequence ID" value="KAJ7744157.1"/>
    <property type="molecule type" value="Genomic_DNA"/>
</dbReference>